<dbReference type="EMBL" id="VSRR010130789">
    <property type="protein sequence ID" value="MPD02304.1"/>
    <property type="molecule type" value="Genomic_DNA"/>
</dbReference>
<accession>A0A5B7K6T9</accession>
<evidence type="ECO:0000313" key="1">
    <source>
        <dbReference type="EMBL" id="MPD02304.1"/>
    </source>
</evidence>
<comment type="caution">
    <text evidence="1">The sequence shown here is derived from an EMBL/GenBank/DDBJ whole genome shotgun (WGS) entry which is preliminary data.</text>
</comment>
<dbReference type="Proteomes" id="UP000324222">
    <property type="component" value="Unassembled WGS sequence"/>
</dbReference>
<organism evidence="1 2">
    <name type="scientific">Portunus trituberculatus</name>
    <name type="common">Swimming crab</name>
    <name type="synonym">Neptunus trituberculatus</name>
    <dbReference type="NCBI Taxonomy" id="210409"/>
    <lineage>
        <taxon>Eukaryota</taxon>
        <taxon>Metazoa</taxon>
        <taxon>Ecdysozoa</taxon>
        <taxon>Arthropoda</taxon>
        <taxon>Crustacea</taxon>
        <taxon>Multicrustacea</taxon>
        <taxon>Malacostraca</taxon>
        <taxon>Eumalacostraca</taxon>
        <taxon>Eucarida</taxon>
        <taxon>Decapoda</taxon>
        <taxon>Pleocyemata</taxon>
        <taxon>Brachyura</taxon>
        <taxon>Eubrachyura</taxon>
        <taxon>Portunoidea</taxon>
        <taxon>Portunidae</taxon>
        <taxon>Portuninae</taxon>
        <taxon>Portunus</taxon>
    </lineage>
</organism>
<proteinExistence type="predicted"/>
<sequence>MGQMQQGVGVGGVQGAVVRLRGKQQLLGRQHHGGRRAVTRPHQPVAARLCGAPRVRHTHARTHTLNMT</sequence>
<gene>
    <name evidence="1" type="ORF">E2C01_097880</name>
</gene>
<protein>
    <submittedName>
        <fullName evidence="1">Uncharacterized protein</fullName>
    </submittedName>
</protein>
<name>A0A5B7K6T9_PORTR</name>
<reference evidence="1 2" key="1">
    <citation type="submission" date="2019-05" db="EMBL/GenBank/DDBJ databases">
        <title>Another draft genome of Portunus trituberculatus and its Hox gene families provides insights of decapod evolution.</title>
        <authorList>
            <person name="Jeong J.-H."/>
            <person name="Song I."/>
            <person name="Kim S."/>
            <person name="Choi T."/>
            <person name="Kim D."/>
            <person name="Ryu S."/>
            <person name="Kim W."/>
        </authorList>
    </citation>
    <scope>NUCLEOTIDE SEQUENCE [LARGE SCALE GENOMIC DNA]</scope>
    <source>
        <tissue evidence="1">Muscle</tissue>
    </source>
</reference>
<keyword evidence="2" id="KW-1185">Reference proteome</keyword>
<evidence type="ECO:0000313" key="2">
    <source>
        <dbReference type="Proteomes" id="UP000324222"/>
    </source>
</evidence>
<dbReference type="AlphaFoldDB" id="A0A5B7K6T9"/>